<dbReference type="EMBL" id="CADIKH010000094">
    <property type="protein sequence ID" value="CAB3774012.1"/>
    <property type="molecule type" value="Genomic_DNA"/>
</dbReference>
<sequence length="104" mass="12066">MRQPLLSTRCQVLIVQRRAVYRCSCCTRVFVLYAQADHLELQVRQLVTRREELKAVTDALTPAPEELGLRGESKDAGSPVVFRRIRPGFVVRRLAPRHLRARWK</sequence>
<evidence type="ECO:0000313" key="1">
    <source>
        <dbReference type="EMBL" id="CAB3774012.1"/>
    </source>
</evidence>
<organism evidence="1 2">
    <name type="scientific">Paraburkholderia humisilvae</name>
    <dbReference type="NCBI Taxonomy" id="627669"/>
    <lineage>
        <taxon>Bacteria</taxon>
        <taxon>Pseudomonadati</taxon>
        <taxon>Pseudomonadota</taxon>
        <taxon>Betaproteobacteria</taxon>
        <taxon>Burkholderiales</taxon>
        <taxon>Burkholderiaceae</taxon>
        <taxon>Paraburkholderia</taxon>
    </lineage>
</organism>
<evidence type="ECO:0000313" key="2">
    <source>
        <dbReference type="Proteomes" id="UP000494363"/>
    </source>
</evidence>
<protein>
    <submittedName>
        <fullName evidence="1">Uncharacterized protein</fullName>
    </submittedName>
</protein>
<reference evidence="1 2" key="1">
    <citation type="submission" date="2020-04" db="EMBL/GenBank/DDBJ databases">
        <authorList>
            <person name="De Canck E."/>
        </authorList>
    </citation>
    <scope>NUCLEOTIDE SEQUENCE [LARGE SCALE GENOMIC DNA]</scope>
    <source>
        <strain evidence="1 2">LMG 29542</strain>
    </source>
</reference>
<gene>
    <name evidence="1" type="ORF">LMG29542_07561</name>
</gene>
<name>A0A6J5F8P1_9BURK</name>
<proteinExistence type="predicted"/>
<dbReference type="AlphaFoldDB" id="A0A6J5F8P1"/>
<dbReference type="Proteomes" id="UP000494363">
    <property type="component" value="Unassembled WGS sequence"/>
</dbReference>
<keyword evidence="2" id="KW-1185">Reference proteome</keyword>
<accession>A0A6J5F8P1</accession>